<dbReference type="GO" id="GO:0006260">
    <property type="term" value="P:DNA replication"/>
    <property type="evidence" value="ECO:0007669"/>
    <property type="project" value="InterPro"/>
</dbReference>
<dbReference type="NCBIfam" id="TIGR00621">
    <property type="entry name" value="ssb"/>
    <property type="match status" value="1"/>
</dbReference>
<dbReference type="InterPro" id="IPR000424">
    <property type="entry name" value="Primosome_PriB/ssb"/>
</dbReference>
<dbReference type="EMBL" id="JACHJV010000001">
    <property type="protein sequence ID" value="MBB4922152.1"/>
    <property type="molecule type" value="Genomic_DNA"/>
</dbReference>
<protein>
    <recommendedName>
        <fullName evidence="2 3">Single-stranded DNA-binding protein</fullName>
        <shortName evidence="2">SSB</shortName>
    </recommendedName>
</protein>
<keyword evidence="6" id="KW-1185">Reference proteome</keyword>
<feature type="compositionally biased region" description="Polar residues" evidence="4">
    <location>
        <begin position="140"/>
        <end position="165"/>
    </location>
</feature>
<feature type="compositionally biased region" description="Low complexity" evidence="4">
    <location>
        <begin position="119"/>
        <end position="139"/>
    </location>
</feature>
<dbReference type="GO" id="GO:0003697">
    <property type="term" value="F:single-stranded DNA binding"/>
    <property type="evidence" value="ECO:0007669"/>
    <property type="project" value="UniProtKB-UniRule"/>
</dbReference>
<feature type="region of interest" description="Disordered" evidence="4">
    <location>
        <begin position="115"/>
        <end position="171"/>
    </location>
</feature>
<dbReference type="AlphaFoldDB" id="A0A7W7VTE4"/>
<dbReference type="CDD" id="cd04496">
    <property type="entry name" value="SSB_OBF"/>
    <property type="match status" value="1"/>
</dbReference>
<comment type="subunit">
    <text evidence="2">Homotetramer.</text>
</comment>
<dbReference type="PANTHER" id="PTHR10302">
    <property type="entry name" value="SINGLE-STRANDED DNA-BINDING PROTEIN"/>
    <property type="match status" value="1"/>
</dbReference>
<evidence type="ECO:0000256" key="3">
    <source>
        <dbReference type="RuleBase" id="RU000524"/>
    </source>
</evidence>
<sequence>MANETVITVCGNAVEDAQLRFTPSGAAVANFRIASTPRTFNKQTNAWEDGETLFLRVNAWREMAENIAASVAKGTALIVQGRLRMREYEKDGQKRQSLEIEADDVAVSLRRATAVVTKAQRGQSGQQRQAPQQDPWSQQSGPPASNRWGNSGPQATQGWGASNGNPERPPF</sequence>
<dbReference type="Gene3D" id="2.40.50.140">
    <property type="entry name" value="Nucleic acid-binding proteins"/>
    <property type="match status" value="1"/>
</dbReference>
<evidence type="ECO:0000256" key="1">
    <source>
        <dbReference type="ARBA" id="ARBA00023125"/>
    </source>
</evidence>
<name>A0A7W7VTE4_KITKI</name>
<comment type="caution">
    <text evidence="5">The sequence shown here is derived from an EMBL/GenBank/DDBJ whole genome shotgun (WGS) entry which is preliminary data.</text>
</comment>
<dbReference type="PROSITE" id="PS50935">
    <property type="entry name" value="SSB"/>
    <property type="match status" value="1"/>
</dbReference>
<dbReference type="SUPFAM" id="SSF50249">
    <property type="entry name" value="Nucleic acid-binding proteins"/>
    <property type="match status" value="1"/>
</dbReference>
<comment type="caution">
    <text evidence="2">Lacks conserved residue(s) required for the propagation of feature annotation.</text>
</comment>
<dbReference type="InterPro" id="IPR011344">
    <property type="entry name" value="ssDNA-bd"/>
</dbReference>
<dbReference type="RefSeq" id="WP_184934372.1">
    <property type="nucleotide sequence ID" value="NZ_JACHJV010000001.1"/>
</dbReference>
<dbReference type="HAMAP" id="MF_00984">
    <property type="entry name" value="SSB"/>
    <property type="match status" value="1"/>
</dbReference>
<evidence type="ECO:0000256" key="2">
    <source>
        <dbReference type="HAMAP-Rule" id="MF_00984"/>
    </source>
</evidence>
<organism evidence="5 6">
    <name type="scientific">Kitasatospora kifunensis</name>
    <name type="common">Streptomyces kifunensis</name>
    <dbReference type="NCBI Taxonomy" id="58351"/>
    <lineage>
        <taxon>Bacteria</taxon>
        <taxon>Bacillati</taxon>
        <taxon>Actinomycetota</taxon>
        <taxon>Actinomycetes</taxon>
        <taxon>Kitasatosporales</taxon>
        <taxon>Streptomycetaceae</taxon>
        <taxon>Kitasatospora</taxon>
    </lineage>
</organism>
<reference evidence="5 6" key="1">
    <citation type="submission" date="2020-08" db="EMBL/GenBank/DDBJ databases">
        <title>Sequencing the genomes of 1000 actinobacteria strains.</title>
        <authorList>
            <person name="Klenk H.-P."/>
        </authorList>
    </citation>
    <scope>NUCLEOTIDE SEQUENCE [LARGE SCALE GENOMIC DNA]</scope>
    <source>
        <strain evidence="5 6">DSM 41654</strain>
    </source>
</reference>
<evidence type="ECO:0000256" key="4">
    <source>
        <dbReference type="SAM" id="MobiDB-lite"/>
    </source>
</evidence>
<evidence type="ECO:0000313" key="6">
    <source>
        <dbReference type="Proteomes" id="UP000540506"/>
    </source>
</evidence>
<gene>
    <name evidence="5" type="ORF">FHR34_001145</name>
</gene>
<accession>A0A7W7VTE4</accession>
<dbReference type="GO" id="GO:0009295">
    <property type="term" value="C:nucleoid"/>
    <property type="evidence" value="ECO:0007669"/>
    <property type="project" value="TreeGrafter"/>
</dbReference>
<keyword evidence="1 2" id="KW-0238">DNA-binding</keyword>
<dbReference type="Proteomes" id="UP000540506">
    <property type="component" value="Unassembled WGS sequence"/>
</dbReference>
<dbReference type="Pfam" id="PF00436">
    <property type="entry name" value="SSB"/>
    <property type="match status" value="1"/>
</dbReference>
<dbReference type="InterPro" id="IPR012340">
    <property type="entry name" value="NA-bd_OB-fold"/>
</dbReference>
<dbReference type="PANTHER" id="PTHR10302:SF27">
    <property type="entry name" value="SINGLE-STRANDED DNA-BINDING PROTEIN"/>
    <property type="match status" value="1"/>
</dbReference>
<proteinExistence type="inferred from homology"/>
<evidence type="ECO:0000313" key="5">
    <source>
        <dbReference type="EMBL" id="MBB4922152.1"/>
    </source>
</evidence>